<dbReference type="PROSITE" id="PS51257">
    <property type="entry name" value="PROKAR_LIPOPROTEIN"/>
    <property type="match status" value="1"/>
</dbReference>
<protein>
    <submittedName>
        <fullName evidence="1">Uncharacterized protein</fullName>
    </submittedName>
</protein>
<accession>A0A544TDS6</accession>
<evidence type="ECO:0000313" key="2">
    <source>
        <dbReference type="Proteomes" id="UP000318937"/>
    </source>
</evidence>
<dbReference type="OrthoDB" id="2453836at2"/>
<sequence>MTRLILFLLGVSLVITGCTPDNSVSEQEGVLIKAEENNQATPIIDRQYDFTYLEELPSDKLDSYNDYLLNGSINSLSDFTPEEMILIYMNLILEHKIDRLYALTYNGGQLPSVELFNDEYMKYLSSNLEEAYLMYRFYDAISINEQSSTEDVIIVQLEIIFGSKRYIKTYPLKQEDGIWKVAIYQSLKQ</sequence>
<reference evidence="1 2" key="1">
    <citation type="submission" date="2019-05" db="EMBL/GenBank/DDBJ databases">
        <title>Psychrobacillus vulpis sp. nov., a new species isolated from feces of a red fox that inhabits in The Tablas de Daimiel Natural Park, Albacete, Spain.</title>
        <authorList>
            <person name="Rodriguez M."/>
            <person name="Reina J.C."/>
            <person name="Bejar V."/>
            <person name="Llamas I."/>
        </authorList>
    </citation>
    <scope>NUCLEOTIDE SEQUENCE [LARGE SCALE GENOMIC DNA]</scope>
    <source>
        <strain evidence="1 2">NHI-2</strain>
    </source>
</reference>
<gene>
    <name evidence="1" type="ORF">FG383_08395</name>
</gene>
<dbReference type="EMBL" id="VDGG01000014">
    <property type="protein sequence ID" value="TQR15602.1"/>
    <property type="molecule type" value="Genomic_DNA"/>
</dbReference>
<keyword evidence="2" id="KW-1185">Reference proteome</keyword>
<dbReference type="AlphaFoldDB" id="A0A544TDS6"/>
<evidence type="ECO:0000313" key="1">
    <source>
        <dbReference type="EMBL" id="TQR15602.1"/>
    </source>
</evidence>
<organism evidence="1 2">
    <name type="scientific">Psychrobacillus soli</name>
    <dbReference type="NCBI Taxonomy" id="1543965"/>
    <lineage>
        <taxon>Bacteria</taxon>
        <taxon>Bacillati</taxon>
        <taxon>Bacillota</taxon>
        <taxon>Bacilli</taxon>
        <taxon>Bacillales</taxon>
        <taxon>Bacillaceae</taxon>
        <taxon>Psychrobacillus</taxon>
    </lineage>
</organism>
<proteinExistence type="predicted"/>
<dbReference type="RefSeq" id="WP_142606825.1">
    <property type="nucleotide sequence ID" value="NZ_VDGG01000014.1"/>
</dbReference>
<dbReference type="Proteomes" id="UP000318937">
    <property type="component" value="Unassembled WGS sequence"/>
</dbReference>
<name>A0A544TDS6_9BACI</name>
<comment type="caution">
    <text evidence="1">The sequence shown here is derived from an EMBL/GenBank/DDBJ whole genome shotgun (WGS) entry which is preliminary data.</text>
</comment>